<keyword evidence="3 8" id="KW-0808">Transferase</keyword>
<evidence type="ECO:0000256" key="3">
    <source>
        <dbReference type="ARBA" id="ARBA00022679"/>
    </source>
</evidence>
<evidence type="ECO:0000256" key="4">
    <source>
        <dbReference type="ARBA" id="ARBA00022741"/>
    </source>
</evidence>
<evidence type="ECO:0000256" key="2">
    <source>
        <dbReference type="ARBA" id="ARBA00022629"/>
    </source>
</evidence>
<comment type="similarity">
    <text evidence="1 8 9">Belongs to the FGGY kinase family.</text>
</comment>
<dbReference type="AlphaFoldDB" id="A0A2A6FAB5"/>
<dbReference type="InterPro" id="IPR050406">
    <property type="entry name" value="FGGY_Carb_Kinase"/>
</dbReference>
<dbReference type="PIRSF" id="PIRSF000538">
    <property type="entry name" value="GlpK"/>
    <property type="match status" value="1"/>
</dbReference>
<dbReference type="HAMAP" id="MF_02220">
    <property type="entry name" value="XylB"/>
    <property type="match status" value="1"/>
</dbReference>
<dbReference type="InterPro" id="IPR000577">
    <property type="entry name" value="Carb_kinase_FGGY"/>
</dbReference>
<dbReference type="PROSITE" id="PS00445">
    <property type="entry name" value="FGGY_KINASES_2"/>
    <property type="match status" value="1"/>
</dbReference>
<dbReference type="RefSeq" id="WP_097576076.1">
    <property type="nucleotide sequence ID" value="NZ_NWQG01000173.1"/>
</dbReference>
<evidence type="ECO:0000256" key="1">
    <source>
        <dbReference type="ARBA" id="ARBA00009156"/>
    </source>
</evidence>
<comment type="caution">
    <text evidence="13">The sequence shown here is derived from an EMBL/GenBank/DDBJ whole genome shotgun (WGS) entry which is preliminary data.</text>
</comment>
<evidence type="ECO:0000259" key="12">
    <source>
        <dbReference type="Pfam" id="PF02782"/>
    </source>
</evidence>
<evidence type="ECO:0000313" key="14">
    <source>
        <dbReference type="Proteomes" id="UP000219182"/>
    </source>
</evidence>
<reference evidence="13 14" key="1">
    <citation type="submission" date="2017-09" db="EMBL/GenBank/DDBJ databases">
        <title>Mesorhizobum sanjuanii sp. nov. isolated from nodules of Lotus tenuis in saline-alkaline lowlands of Flooding Pampa.</title>
        <authorList>
            <person name="Sannazzaro A.I."/>
            <person name="Torres Tejerizo G.A."/>
            <person name="Fontana F."/>
            <person name="Cumpa Velazquez L.M."/>
            <person name="Hansen L."/>
            <person name="Pistorio M."/>
            <person name="Estrella M.J."/>
        </authorList>
    </citation>
    <scope>NUCLEOTIDE SEQUENCE [LARGE SCALE GENOMIC DNA]</scope>
    <source>
        <strain evidence="13 14">BSA136</strain>
    </source>
</reference>
<feature type="site" description="Important for activity" evidence="8">
    <location>
        <position position="6"/>
    </location>
</feature>
<evidence type="ECO:0000256" key="10">
    <source>
        <dbReference type="RuleBase" id="RU364073"/>
    </source>
</evidence>
<keyword evidence="5 8" id="KW-0418">Kinase</keyword>
<organism evidence="13 14">
    <name type="scientific">Mesorhizobium sanjuanii</name>
    <dbReference type="NCBI Taxonomy" id="2037900"/>
    <lineage>
        <taxon>Bacteria</taxon>
        <taxon>Pseudomonadati</taxon>
        <taxon>Pseudomonadota</taxon>
        <taxon>Alphaproteobacteria</taxon>
        <taxon>Hyphomicrobiales</taxon>
        <taxon>Phyllobacteriaceae</taxon>
        <taxon>Mesorhizobium</taxon>
    </lineage>
</organism>
<evidence type="ECO:0000259" key="11">
    <source>
        <dbReference type="Pfam" id="PF00370"/>
    </source>
</evidence>
<evidence type="ECO:0000313" key="13">
    <source>
        <dbReference type="EMBL" id="PDQ18683.1"/>
    </source>
</evidence>
<accession>A0A2A6FAB5</accession>
<keyword evidence="14" id="KW-1185">Reference proteome</keyword>
<feature type="domain" description="Carbohydrate kinase FGGY N-terminal" evidence="11">
    <location>
        <begin position="1"/>
        <end position="244"/>
    </location>
</feature>
<evidence type="ECO:0000256" key="6">
    <source>
        <dbReference type="ARBA" id="ARBA00022840"/>
    </source>
</evidence>
<dbReference type="InterPro" id="IPR018485">
    <property type="entry name" value="FGGY_C"/>
</dbReference>
<dbReference type="PROSITE" id="PS00933">
    <property type="entry name" value="FGGY_KINASES_1"/>
    <property type="match status" value="1"/>
</dbReference>
<dbReference type="Pfam" id="PF00370">
    <property type="entry name" value="FGGY_N"/>
    <property type="match status" value="1"/>
</dbReference>
<keyword evidence="4 8" id="KW-0547">Nucleotide-binding</keyword>
<keyword evidence="7 8" id="KW-0119">Carbohydrate metabolism</keyword>
<dbReference type="InterPro" id="IPR006000">
    <property type="entry name" value="Xylulokinase"/>
</dbReference>
<dbReference type="NCBIfam" id="TIGR01312">
    <property type="entry name" value="XylB"/>
    <property type="match status" value="1"/>
</dbReference>
<dbReference type="CDD" id="cd07808">
    <property type="entry name" value="ASKHA_NBD_FGGY_EcXK-like"/>
    <property type="match status" value="1"/>
</dbReference>
<dbReference type="InterPro" id="IPR018484">
    <property type="entry name" value="FGGY_N"/>
</dbReference>
<dbReference type="Gene3D" id="3.30.420.40">
    <property type="match status" value="2"/>
</dbReference>
<dbReference type="GO" id="GO:0004856">
    <property type="term" value="F:D-xylulokinase activity"/>
    <property type="evidence" value="ECO:0007669"/>
    <property type="project" value="UniProtKB-UniRule"/>
</dbReference>
<feature type="active site" description="Proton acceptor" evidence="8">
    <location>
        <position position="237"/>
    </location>
</feature>
<keyword evidence="2 8" id="KW-0859">Xylose metabolism</keyword>
<evidence type="ECO:0000256" key="7">
    <source>
        <dbReference type="ARBA" id="ARBA00023277"/>
    </source>
</evidence>
<evidence type="ECO:0000256" key="9">
    <source>
        <dbReference type="RuleBase" id="RU003733"/>
    </source>
</evidence>
<dbReference type="GO" id="GO:0042732">
    <property type="term" value="P:D-xylose metabolic process"/>
    <property type="evidence" value="ECO:0007669"/>
    <property type="project" value="UniProtKB-KW"/>
</dbReference>
<dbReference type="Pfam" id="PF02782">
    <property type="entry name" value="FGGY_C"/>
    <property type="match status" value="1"/>
</dbReference>
<dbReference type="SUPFAM" id="SSF53067">
    <property type="entry name" value="Actin-like ATPase domain"/>
    <property type="match status" value="2"/>
</dbReference>
<dbReference type="PANTHER" id="PTHR43095:SF6">
    <property type="entry name" value="XYLULOSE KINASE"/>
    <property type="match status" value="1"/>
</dbReference>
<dbReference type="InterPro" id="IPR043129">
    <property type="entry name" value="ATPase_NBD"/>
</dbReference>
<dbReference type="InterPro" id="IPR018483">
    <property type="entry name" value="Carb_kinase_FGGY_CS"/>
</dbReference>
<sequence length="500" mass="53735">MYLGIDLGTSGVKSVLIDDDQKLVGEQSSRPLDISRPHRGWSEQQPDLWWNAVGESLDGLAARHGSALASVHGIGLSGQMYGATVLDASDRPLRPAILWNDTRTEQQCADLEMRVPDVCSIAGRKPTPGVTATKLAWIRDNEPEVFRQVEHVLLPKDYIRLLLSGDKASDMADSSGTMWMNVAARDWSDRLLDATNMQRRQMPRLYEGTEATGQLRRELADRWGIPGRPVIAAGGGDNACGACGTGVVHEGEGTVSLGTSGVLFVAMHDARPSHEHAIETLCHSVPGVWHQMSVILSATSCVNWLSRLVKRPAAELIAELGTVINAPSPVVFVPFLDGCWSPRSDAEIRGALIGLQHSSGDEELTRAVLQGVAFALLECAEAFRSTGTSIDRLLAIGGGSRSDIWLSMVSTCLGVELRVPEASELGAAFGAARLGMIAATGASVGDVLKPPKINRTIYPVQNLAPAYSDAYRTWLSVLPEVRRVSMAASVEGSARNVLRH</sequence>
<evidence type="ECO:0000256" key="5">
    <source>
        <dbReference type="ARBA" id="ARBA00022777"/>
    </source>
</evidence>
<comment type="catalytic activity">
    <reaction evidence="8 10">
        <text>D-xylulose + ATP = D-xylulose 5-phosphate + ADP + H(+)</text>
        <dbReference type="Rhea" id="RHEA:10964"/>
        <dbReference type="ChEBI" id="CHEBI:15378"/>
        <dbReference type="ChEBI" id="CHEBI:17140"/>
        <dbReference type="ChEBI" id="CHEBI:30616"/>
        <dbReference type="ChEBI" id="CHEBI:57737"/>
        <dbReference type="ChEBI" id="CHEBI:456216"/>
        <dbReference type="EC" id="2.7.1.17"/>
    </reaction>
</comment>
<dbReference type="PANTHER" id="PTHR43095">
    <property type="entry name" value="SUGAR KINASE"/>
    <property type="match status" value="1"/>
</dbReference>
<comment type="function">
    <text evidence="8">Catalyzes the phosphorylation of D-xylulose to D-xylulose 5-phosphate.</text>
</comment>
<dbReference type="EMBL" id="NWQG01000173">
    <property type="protein sequence ID" value="PDQ18683.1"/>
    <property type="molecule type" value="Genomic_DNA"/>
</dbReference>
<dbReference type="EC" id="2.7.1.17" evidence="8 10"/>
<comment type="caution">
    <text evidence="8">Lacks conserved residue(s) required for the propagation of feature annotation.</text>
</comment>
<dbReference type="GO" id="GO:0005998">
    <property type="term" value="P:xylulose catabolic process"/>
    <property type="evidence" value="ECO:0007669"/>
    <property type="project" value="UniProtKB-UniRule"/>
</dbReference>
<dbReference type="Proteomes" id="UP000219182">
    <property type="component" value="Unassembled WGS sequence"/>
</dbReference>
<proteinExistence type="inferred from homology"/>
<name>A0A2A6FAB5_9HYPH</name>
<protein>
    <recommendedName>
        <fullName evidence="8 10">Xylulose kinase</fullName>
        <shortName evidence="8 10">Xylulokinase</shortName>
        <ecNumber evidence="8 10">2.7.1.17</ecNumber>
    </recommendedName>
</protein>
<feature type="domain" description="Carbohydrate kinase FGGY C-terminal" evidence="12">
    <location>
        <begin position="254"/>
        <end position="439"/>
    </location>
</feature>
<gene>
    <name evidence="8 10 13" type="primary">xylB</name>
    <name evidence="13" type="ORF">CN311_23540</name>
</gene>
<keyword evidence="6 8" id="KW-0067">ATP-binding</keyword>
<dbReference type="GO" id="GO:0005524">
    <property type="term" value="F:ATP binding"/>
    <property type="evidence" value="ECO:0007669"/>
    <property type="project" value="UniProtKB-UniRule"/>
</dbReference>
<evidence type="ECO:0000256" key="8">
    <source>
        <dbReference type="HAMAP-Rule" id="MF_02220"/>
    </source>
</evidence>